<keyword evidence="10 14" id="KW-0833">Ubl conjugation pathway</keyword>
<dbReference type="Gene3D" id="1.20.58.360">
    <property type="entry name" value="Shigella T3SS effector IpaH defines"/>
    <property type="match status" value="1"/>
</dbReference>
<dbReference type="RefSeq" id="WP_043047616.1">
    <property type="nucleotide sequence ID" value="NZ_JXCQ01000009.1"/>
</dbReference>
<dbReference type="PROSITE" id="PS52053">
    <property type="entry name" value="NEL"/>
    <property type="match status" value="1"/>
</dbReference>
<evidence type="ECO:0000313" key="17">
    <source>
        <dbReference type="Proteomes" id="UP000032210"/>
    </source>
</evidence>
<keyword evidence="8 14" id="KW-0808">Transferase</keyword>
<dbReference type="PANTHER" id="PTHR47114:SF2">
    <property type="entry name" value="OLIGODENDROCYTE-MYELIN GLYCOPROTEIN"/>
    <property type="match status" value="1"/>
</dbReference>
<evidence type="ECO:0000256" key="14">
    <source>
        <dbReference type="PROSITE-ProRule" id="PRU01398"/>
    </source>
</evidence>
<dbReference type="GO" id="GO:0061630">
    <property type="term" value="F:ubiquitin protein ligase activity"/>
    <property type="evidence" value="ECO:0007669"/>
    <property type="project" value="UniProtKB-EC"/>
</dbReference>
<evidence type="ECO:0000256" key="2">
    <source>
        <dbReference type="ARBA" id="ARBA00004192"/>
    </source>
</evidence>
<dbReference type="GO" id="GO:0030430">
    <property type="term" value="C:host cell cytoplasm"/>
    <property type="evidence" value="ECO:0007669"/>
    <property type="project" value="UniProtKB-SubCell"/>
</dbReference>
<evidence type="ECO:0000256" key="11">
    <source>
        <dbReference type="ARBA" id="ARBA00022843"/>
    </source>
</evidence>
<dbReference type="GO" id="GO:0005576">
    <property type="term" value="C:extracellular region"/>
    <property type="evidence" value="ECO:0007669"/>
    <property type="project" value="UniProtKB-SubCell"/>
</dbReference>
<keyword evidence="6 14" id="KW-0964">Secreted</keyword>
<protein>
    <recommendedName>
        <fullName evidence="5">RING-type E3 ubiquitin transferase</fullName>
        <ecNumber evidence="5">2.3.2.27</ecNumber>
    </recommendedName>
</protein>
<feature type="domain" description="NEL" evidence="15">
    <location>
        <begin position="1316"/>
        <end position="1605"/>
    </location>
</feature>
<dbReference type="Pfam" id="PF14496">
    <property type="entry name" value="NEL"/>
    <property type="match status" value="1"/>
</dbReference>
<accession>A0A0D0TIG3</accession>
<comment type="PTM">
    <text evidence="14">Ubiquitinated in the presence of host E1 ubiquitin-activating enzyme, E2 ubiquitin-conjugating enzyme and ubiquitin.</text>
</comment>
<evidence type="ECO:0000256" key="5">
    <source>
        <dbReference type="ARBA" id="ARBA00012483"/>
    </source>
</evidence>
<reference evidence="16 17" key="1">
    <citation type="submission" date="2015-01" db="EMBL/GenBank/DDBJ databases">
        <title>Genome sequence of the beneficial rhizobacterium Pseudomonas fluorescens 2-79.</title>
        <authorList>
            <person name="Thuermer A."/>
            <person name="Daniel R."/>
        </authorList>
    </citation>
    <scope>NUCLEOTIDE SEQUENCE [LARGE SCALE GENOMIC DNA]</scope>
    <source>
        <strain evidence="16 17">2-79</strain>
    </source>
</reference>
<evidence type="ECO:0000256" key="10">
    <source>
        <dbReference type="ARBA" id="ARBA00022786"/>
    </source>
</evidence>
<keyword evidence="9" id="KW-0677">Repeat</keyword>
<keyword evidence="11 14" id="KW-0832">Ubl conjugation</keyword>
<evidence type="ECO:0000313" key="16">
    <source>
        <dbReference type="EMBL" id="KIR23101.1"/>
    </source>
</evidence>
<evidence type="ECO:0000256" key="7">
    <source>
        <dbReference type="ARBA" id="ARBA00022614"/>
    </source>
</evidence>
<evidence type="ECO:0000256" key="8">
    <source>
        <dbReference type="ARBA" id="ARBA00022679"/>
    </source>
</evidence>
<dbReference type="InterPro" id="IPR001611">
    <property type="entry name" value="Leu-rich_rpt"/>
</dbReference>
<dbReference type="Pfam" id="PF13855">
    <property type="entry name" value="LRR_8"/>
    <property type="match status" value="1"/>
</dbReference>
<organism evidence="16 17">
    <name type="scientific">Pseudomonas fluorescens</name>
    <dbReference type="NCBI Taxonomy" id="294"/>
    <lineage>
        <taxon>Bacteria</taxon>
        <taxon>Pseudomonadati</taxon>
        <taxon>Pseudomonadota</taxon>
        <taxon>Gammaproteobacteria</taxon>
        <taxon>Pseudomonadales</taxon>
        <taxon>Pseudomonadaceae</taxon>
        <taxon>Pseudomonas</taxon>
    </lineage>
</organism>
<dbReference type="SUPFAM" id="SSF52058">
    <property type="entry name" value="L domain-like"/>
    <property type="match status" value="1"/>
</dbReference>
<gene>
    <name evidence="16" type="ORF">PFLU3_15140</name>
</gene>
<dbReference type="Pfam" id="PF20178">
    <property type="entry name" value="ToxA_N"/>
    <property type="match status" value="1"/>
</dbReference>
<evidence type="ECO:0000256" key="13">
    <source>
        <dbReference type="ARBA" id="ARBA00023200"/>
    </source>
</evidence>
<comment type="similarity">
    <text evidence="4 14">Belongs to the LRR-containing bacterial E3 ligase family.</text>
</comment>
<dbReference type="EC" id="2.3.2.27" evidence="5"/>
<keyword evidence="12" id="KW-0843">Virulence</keyword>
<comment type="catalytic activity">
    <reaction evidence="1">
        <text>S-ubiquitinyl-[E2 ubiquitin-conjugating enzyme]-L-cysteine + [acceptor protein]-L-lysine = [E2 ubiquitin-conjugating enzyme]-L-cysteine + N(6)-ubiquitinyl-[acceptor protein]-L-lysine.</text>
        <dbReference type="EC" id="2.3.2.27"/>
    </reaction>
</comment>
<dbReference type="InterPro" id="IPR032675">
    <property type="entry name" value="LRR_dom_sf"/>
</dbReference>
<proteinExistence type="inferred from homology"/>
<feature type="active site" description="Glycyl thioester intermediate" evidence="14">
    <location>
        <position position="1403"/>
    </location>
</feature>
<name>A0A0D0TIG3_PSEFL</name>
<dbReference type="PANTHER" id="PTHR47114">
    <property type="match status" value="1"/>
</dbReference>
<evidence type="ECO:0000256" key="3">
    <source>
        <dbReference type="ARBA" id="ARBA00004613"/>
    </source>
</evidence>
<sequence length="1605" mass="180156">MSQVSEVVTPKVWAQLPGKLLEATQDLDITDVLLDRLPGWMVHADARSLAHIKREHEDSEVLRETLNTLLKNLEPLDEFCSDRLEALLASKGQHLDVKHDVLELPHRSMINANPDLLGPLLMTVTVEKRTLLHAAMQNFSASQAEDGGLGIGAQVRSVDTGLEVASMSAVQFAGYCRELDLGAAYQAHLRVVFDLPAPGEVTTADDYNPVARDIGRLKLSDMRLDLHIAMGKGHVRQETGTLLFKVLWSGSDTYPTRELLLDGRALVWHGLNIDQACAWSVLVFSGSAERGLSPGRCVVYMPNDPARPWFEYDTLAAFKGYLSSKLQEPAYREFFKGYLDESERVDFFQRFDTRKAVESLEAVSAPVSVSRFFFDAYVGKAQLDARVLAVPVAEVDEEARRSLAERYVELGLTLANIAGFFVPGLGQLMLGVGVGQLLGEVYEGVQDWQHGHKTDALEHMTNVAEGIASMALMTAAGKVVGTLFKGASRTPASYFEQFEAVKSAQGESRLWRRDLRPYQQSVAPEVLATPSYKGIYQYQGRSYIAIDGAIYRVFFDAGVGRWRVLHPVRPTVYSPLLEHNGFGGWRHQAEQVEQWNSPAYVLERLAPGLRSLPDGRLDEIISTTNSRLPWLRQLAKYNLPLPQRLQDSVLRWRQEQLIRDLAWQLEFQSQPDAGTGWVQMLALPMLEGWPKGRFFELLDPQGNLLKRYPDTAPFDYEDMSIHVSEQQLQEGQVMPTLLENLDDAEREELLGEKADPQQAQRLLNTRLLAGVKQHYQALFEQLCHHADPPVTGITGVLKQRFPELPTGVVQELLSQASSLERLYLRNTASVPLRLSQRAGQALRELQEDRAVAGFYLPPLATESTQRLAVSLLGRLPGWPAQLRLQMHEQALDGALLGKQESTTATRVRKLVKSTRGYQAFDEQGQALHEPLPGPPGFYQALLSTLSATERTGLGIYSTGERGATQLQLKLRWLVGDERDLVAGHLRNASAEPLPSWREEGCVQASPPQVTPQPAALVRKVKKLYPMLDDAQASSLIEGLGADHMARAQAVRGLQSDYETLRSVLNTWRHDRAALAKIPGTPEDARFSRRIIVQRLKVCWRRMTGLNEEASLSLDEMVGGPLPTLPEQIKFEHVRQLSMKNMGVGDEVAYFLKHFTGLTSLQLSGNRLTRLPEILSHMPQLEALYLDGNQLVLTSYTRTKLADLRNLRIMNLAGNPLVDPPKVDHLFDLHQLILRDCRLKTFPEHLWRLPYLTSVDLRENDITELPAWLFTAPRQRTQGINLRYNPLSAPTIRQVLDYRRQRGVGMGFYEDDIARLNEQAARELWMPDSRLADYAQKEVMWRMLKDDRSSDGLFKLLAELGGAADSEHVREDMARRVWRVLEASSQRAELSTEIFERAATPYNCDDGAAVSFSALEILVEISDARRQVEGGQLSARPLLALGRGLYRLDRLESIARNHSIANPGGDPLEVSLAYRTGLASRFYLPGQPRHMRYAGLSGVTPAALSDAQIKIKAAEVSPELLRFLNDLPFWTDYLKRAYAASFRTLNEPFETRMQEVFEQGDELEDEVFRSRMNGILQEQATAEQVAFERLTLAAMRADELGVCEIR</sequence>
<evidence type="ECO:0000256" key="1">
    <source>
        <dbReference type="ARBA" id="ARBA00000900"/>
    </source>
</evidence>
<dbReference type="Proteomes" id="UP000032210">
    <property type="component" value="Unassembled WGS sequence"/>
</dbReference>
<dbReference type="SMART" id="SM00369">
    <property type="entry name" value="LRR_TYP"/>
    <property type="match status" value="3"/>
</dbReference>
<comment type="caution">
    <text evidence="16">The sequence shown here is derived from an EMBL/GenBank/DDBJ whole genome shotgun (WGS) entry which is preliminary data.</text>
</comment>
<dbReference type="InterPro" id="IPR046673">
    <property type="entry name" value="ToxA_N"/>
</dbReference>
<dbReference type="EMBL" id="JXCQ01000009">
    <property type="protein sequence ID" value="KIR23101.1"/>
    <property type="molecule type" value="Genomic_DNA"/>
</dbReference>
<keyword evidence="13 14" id="KW-1035">Host cytoplasm</keyword>
<evidence type="ECO:0000256" key="9">
    <source>
        <dbReference type="ARBA" id="ARBA00022737"/>
    </source>
</evidence>
<comment type="subcellular location">
    <subcellularLocation>
        <location evidence="2">Host cytoplasm</location>
    </subcellularLocation>
    <subcellularLocation>
        <location evidence="3">Secreted</location>
    </subcellularLocation>
</comment>
<dbReference type="GO" id="GO:0016567">
    <property type="term" value="P:protein ubiquitination"/>
    <property type="evidence" value="ECO:0007669"/>
    <property type="project" value="InterPro"/>
</dbReference>
<evidence type="ECO:0000256" key="6">
    <source>
        <dbReference type="ARBA" id="ARBA00022525"/>
    </source>
</evidence>
<evidence type="ECO:0000259" key="15">
    <source>
        <dbReference type="PROSITE" id="PS52053"/>
    </source>
</evidence>
<dbReference type="PROSITE" id="PS51450">
    <property type="entry name" value="LRR"/>
    <property type="match status" value="1"/>
</dbReference>
<evidence type="ECO:0000256" key="12">
    <source>
        <dbReference type="ARBA" id="ARBA00023026"/>
    </source>
</evidence>
<dbReference type="InterPro" id="IPR029487">
    <property type="entry name" value="NEL_dom"/>
</dbReference>
<dbReference type="InterPro" id="IPR003591">
    <property type="entry name" value="Leu-rich_rpt_typical-subtyp"/>
</dbReference>
<evidence type="ECO:0000256" key="4">
    <source>
        <dbReference type="ARBA" id="ARBA00009868"/>
    </source>
</evidence>
<dbReference type="InterPro" id="IPR051071">
    <property type="entry name" value="LRR-bact_E3_ubiq_ligases"/>
</dbReference>
<dbReference type="PATRIC" id="fig|294.125.peg.1558"/>
<keyword evidence="7" id="KW-0433">Leucine-rich repeat</keyword>
<dbReference type="Gene3D" id="3.80.10.10">
    <property type="entry name" value="Ribonuclease Inhibitor"/>
    <property type="match status" value="1"/>
</dbReference>